<evidence type="ECO:0000313" key="1">
    <source>
        <dbReference type="EMBL" id="KAG0448903.1"/>
    </source>
</evidence>
<evidence type="ECO:0000313" key="2">
    <source>
        <dbReference type="Proteomes" id="UP000639772"/>
    </source>
</evidence>
<dbReference type="Proteomes" id="UP000639772">
    <property type="component" value="Unassembled WGS sequence"/>
</dbReference>
<dbReference type="AlphaFoldDB" id="A0A835PAF6"/>
<organism evidence="1 2">
    <name type="scientific">Vanilla planifolia</name>
    <name type="common">Vanilla</name>
    <dbReference type="NCBI Taxonomy" id="51239"/>
    <lineage>
        <taxon>Eukaryota</taxon>
        <taxon>Viridiplantae</taxon>
        <taxon>Streptophyta</taxon>
        <taxon>Embryophyta</taxon>
        <taxon>Tracheophyta</taxon>
        <taxon>Spermatophyta</taxon>
        <taxon>Magnoliopsida</taxon>
        <taxon>Liliopsida</taxon>
        <taxon>Asparagales</taxon>
        <taxon>Orchidaceae</taxon>
        <taxon>Vanilloideae</taxon>
        <taxon>Vanilleae</taxon>
        <taxon>Vanilla</taxon>
    </lineage>
</organism>
<name>A0A835PAF6_VANPL</name>
<protein>
    <submittedName>
        <fullName evidence="1">Uncharacterized protein</fullName>
    </submittedName>
</protein>
<accession>A0A835PAF6</accession>
<proteinExistence type="predicted"/>
<reference evidence="1 2" key="1">
    <citation type="journal article" date="2020" name="Nat. Food">
        <title>A phased Vanilla planifolia genome enables genetic improvement of flavour and production.</title>
        <authorList>
            <person name="Hasing T."/>
            <person name="Tang H."/>
            <person name="Brym M."/>
            <person name="Khazi F."/>
            <person name="Huang T."/>
            <person name="Chambers A.H."/>
        </authorList>
    </citation>
    <scope>NUCLEOTIDE SEQUENCE [LARGE SCALE GENOMIC DNA]</scope>
    <source>
        <tissue evidence="1">Leaf</tissue>
    </source>
</reference>
<gene>
    <name evidence="1" type="ORF">HPP92_027589</name>
</gene>
<sequence length="140" mass="15284">MAVRWTYIMHGRCLNPFGELHGSSVGRGPMRRRTYGSCELPPPQGSSVDSPRLNASGKVIFQGARKGSSKPPPSMGRVPRSRGLSVLFFKCSRDHPGPQCSVLQSPRFCKKSASVFGLSQLFSPRKGKRAPPQQRTASTI</sequence>
<dbReference type="EMBL" id="JADCNM010000243">
    <property type="protein sequence ID" value="KAG0448903.1"/>
    <property type="molecule type" value="Genomic_DNA"/>
</dbReference>
<dbReference type="OrthoDB" id="689767at2759"/>
<comment type="caution">
    <text evidence="1">The sequence shown here is derived from an EMBL/GenBank/DDBJ whole genome shotgun (WGS) entry which is preliminary data.</text>
</comment>